<dbReference type="Gene3D" id="3.40.50.300">
    <property type="entry name" value="P-loop containing nucleotide triphosphate hydrolases"/>
    <property type="match status" value="1"/>
</dbReference>
<dbReference type="InterPro" id="IPR027417">
    <property type="entry name" value="P-loop_NTPase"/>
</dbReference>
<dbReference type="Pfam" id="PF00004">
    <property type="entry name" value="AAA"/>
    <property type="match status" value="1"/>
</dbReference>
<proteinExistence type="inferred from homology"/>
<dbReference type="EMBL" id="MVHV01000027">
    <property type="protein sequence ID" value="ORA78599.1"/>
    <property type="molecule type" value="Genomic_DNA"/>
</dbReference>
<dbReference type="PRINTS" id="PR00819">
    <property type="entry name" value="CBXCFQXSUPER"/>
</dbReference>
<dbReference type="PANTHER" id="PTHR43392">
    <property type="entry name" value="AAA-TYPE ATPASE FAMILY PROTEIN / ANKYRIN REPEAT FAMILY PROTEIN"/>
    <property type="match status" value="1"/>
</dbReference>
<feature type="domain" description="ATPase AAA-type core" evidence="4">
    <location>
        <begin position="90"/>
        <end position="182"/>
    </location>
</feature>
<dbReference type="InterPro" id="IPR000641">
    <property type="entry name" value="CbxX/CfxQ"/>
</dbReference>
<evidence type="ECO:0000256" key="2">
    <source>
        <dbReference type="ARBA" id="ARBA00022741"/>
    </source>
</evidence>
<gene>
    <name evidence="5" type="ORF">BST29_20840</name>
</gene>
<dbReference type="InterPro" id="IPR050773">
    <property type="entry name" value="CbxX/CfxQ_RuBisCO_ESX"/>
</dbReference>
<name>A0ABX3SLM2_MYCMA</name>
<keyword evidence="6" id="KW-1185">Reference proteome</keyword>
<feature type="non-terminal residue" evidence="5">
    <location>
        <position position="185"/>
    </location>
</feature>
<evidence type="ECO:0000313" key="6">
    <source>
        <dbReference type="Proteomes" id="UP000243140"/>
    </source>
</evidence>
<evidence type="ECO:0000256" key="1">
    <source>
        <dbReference type="ARBA" id="ARBA00010378"/>
    </source>
</evidence>
<comment type="caution">
    <text evidence="5">The sequence shown here is derived from an EMBL/GenBank/DDBJ whole genome shotgun (WGS) entry which is preliminary data.</text>
</comment>
<evidence type="ECO:0000313" key="5">
    <source>
        <dbReference type="EMBL" id="ORA78599.1"/>
    </source>
</evidence>
<dbReference type="SUPFAM" id="SSF52540">
    <property type="entry name" value="P-loop containing nucleoside triphosphate hydrolases"/>
    <property type="match status" value="1"/>
</dbReference>
<reference evidence="5 6" key="1">
    <citation type="submission" date="2017-02" db="EMBL/GenBank/DDBJ databases">
        <title>The new phylogeny of genus Mycobacterium.</title>
        <authorList>
            <person name="Tortoli E."/>
            <person name="Trovato A."/>
            <person name="Cirillo D.M."/>
        </authorList>
    </citation>
    <scope>NUCLEOTIDE SEQUENCE [LARGE SCALE GENOMIC DNA]</scope>
    <source>
        <strain evidence="5 6">IP1130001</strain>
    </source>
</reference>
<keyword evidence="3" id="KW-0067">ATP-binding</keyword>
<evidence type="ECO:0000259" key="4">
    <source>
        <dbReference type="Pfam" id="PF00004"/>
    </source>
</evidence>
<keyword evidence="2" id="KW-0547">Nucleotide-binding</keyword>
<comment type="similarity">
    <text evidence="1">Belongs to the CbxX/CfxQ family.</text>
</comment>
<protein>
    <recommendedName>
        <fullName evidence="4">ATPase AAA-type core domain-containing protein</fullName>
    </recommendedName>
</protein>
<sequence length="185" mass="19541">MSNSNTDTMSGLGLPTGWCRRDGGEDHAAAAVLAGERRGVLEWAQTCIDELIGLAEAKERFAVWRTALESGHPRVEHGGLPTSCTQNHLVFLGAPGTAKKTFARIIGEVLFGWGAITRPHVTEVTAGDITAGDPSHSATRMTNVCGGARGGVLFIDEAHQLAPNTDNGPWGIEAIYALLTCMAAY</sequence>
<dbReference type="RefSeq" id="WP_139797165.1">
    <property type="nucleotide sequence ID" value="NZ_MVHV01000027.1"/>
</dbReference>
<organism evidence="5 6">
    <name type="scientific">Mycobacterium malmoense</name>
    <dbReference type="NCBI Taxonomy" id="1780"/>
    <lineage>
        <taxon>Bacteria</taxon>
        <taxon>Bacillati</taxon>
        <taxon>Actinomycetota</taxon>
        <taxon>Actinomycetes</taxon>
        <taxon>Mycobacteriales</taxon>
        <taxon>Mycobacteriaceae</taxon>
        <taxon>Mycobacterium</taxon>
    </lineage>
</organism>
<evidence type="ECO:0000256" key="3">
    <source>
        <dbReference type="ARBA" id="ARBA00022840"/>
    </source>
</evidence>
<dbReference type="Proteomes" id="UP000243140">
    <property type="component" value="Unassembled WGS sequence"/>
</dbReference>
<accession>A0ABX3SLM2</accession>
<dbReference type="CDD" id="cd00009">
    <property type="entry name" value="AAA"/>
    <property type="match status" value="1"/>
</dbReference>
<dbReference type="InterPro" id="IPR003959">
    <property type="entry name" value="ATPase_AAA_core"/>
</dbReference>
<dbReference type="PANTHER" id="PTHR43392:SF2">
    <property type="entry name" value="AAA-TYPE ATPASE FAMILY PROTEIN _ ANKYRIN REPEAT FAMILY PROTEIN"/>
    <property type="match status" value="1"/>
</dbReference>